<dbReference type="EMBL" id="UYSU01044245">
    <property type="protein sequence ID" value="VDM04743.1"/>
    <property type="molecule type" value="Genomic_DNA"/>
</dbReference>
<dbReference type="InterPro" id="IPR001394">
    <property type="entry name" value="Peptidase_C19_UCH"/>
</dbReference>
<keyword evidence="6" id="KW-0378">Hydrolase</keyword>
<evidence type="ECO:0000313" key="10">
    <source>
        <dbReference type="Proteomes" id="UP000275846"/>
    </source>
</evidence>
<dbReference type="PANTHER" id="PTHR21646:SF24">
    <property type="entry name" value="UBIQUITIN CARBOXYL-TERMINAL HYDROLASE"/>
    <property type="match status" value="1"/>
</dbReference>
<proteinExistence type="inferred from homology"/>
<evidence type="ECO:0000256" key="6">
    <source>
        <dbReference type="ARBA" id="ARBA00022801"/>
    </source>
</evidence>
<evidence type="ECO:0000313" key="9">
    <source>
        <dbReference type="EMBL" id="VDM04743.1"/>
    </source>
</evidence>
<keyword evidence="7" id="KW-0788">Thiol protease</keyword>
<feature type="domain" description="USP" evidence="8">
    <location>
        <begin position="172"/>
        <end position="401"/>
    </location>
</feature>
<evidence type="ECO:0000256" key="1">
    <source>
        <dbReference type="ARBA" id="ARBA00000707"/>
    </source>
</evidence>
<accession>A0A183TPF9</accession>
<dbReference type="InterPro" id="IPR028889">
    <property type="entry name" value="USP"/>
</dbReference>
<dbReference type="InterPro" id="IPR018200">
    <property type="entry name" value="USP_CS"/>
</dbReference>
<dbReference type="InterPro" id="IPR035927">
    <property type="entry name" value="DUSP-like_sf"/>
</dbReference>
<dbReference type="PANTHER" id="PTHR21646">
    <property type="entry name" value="UBIQUITIN CARBOXYL-TERMINAL HYDROLASE"/>
    <property type="match status" value="1"/>
</dbReference>
<dbReference type="InterPro" id="IPR050185">
    <property type="entry name" value="Ub_carboxyl-term_hydrolase"/>
</dbReference>
<dbReference type="GO" id="GO:0006508">
    <property type="term" value="P:proteolysis"/>
    <property type="evidence" value="ECO:0007669"/>
    <property type="project" value="UniProtKB-KW"/>
</dbReference>
<dbReference type="Gene3D" id="3.30.2230.10">
    <property type="entry name" value="DUSP-like"/>
    <property type="match status" value="1"/>
</dbReference>
<comment type="similarity">
    <text evidence="2">Belongs to the peptidase C19 family.</text>
</comment>
<protein>
    <recommendedName>
        <fullName evidence="3">ubiquitinyl hydrolase 1</fullName>
        <ecNumber evidence="3">3.4.19.12</ecNumber>
    </recommendedName>
</protein>
<dbReference type="WBParaSite" id="SSLN_0001904801-mRNA-1">
    <property type="protein sequence ID" value="SSLN_0001904801-mRNA-1"/>
    <property type="gene ID" value="SSLN_0001904801"/>
</dbReference>
<evidence type="ECO:0000256" key="5">
    <source>
        <dbReference type="ARBA" id="ARBA00022786"/>
    </source>
</evidence>
<keyword evidence="10" id="KW-1185">Reference proteome</keyword>
<dbReference type="STRING" id="70667.A0A183TPF9"/>
<dbReference type="GO" id="GO:0016579">
    <property type="term" value="P:protein deubiquitination"/>
    <property type="evidence" value="ECO:0007669"/>
    <property type="project" value="InterPro"/>
</dbReference>
<dbReference type="SUPFAM" id="SSF54001">
    <property type="entry name" value="Cysteine proteinases"/>
    <property type="match status" value="1"/>
</dbReference>
<evidence type="ECO:0000313" key="11">
    <source>
        <dbReference type="WBParaSite" id="SSLN_0001904801-mRNA-1"/>
    </source>
</evidence>
<dbReference type="Gene3D" id="3.90.70.10">
    <property type="entry name" value="Cysteine proteinases"/>
    <property type="match status" value="1"/>
</dbReference>
<comment type="catalytic activity">
    <reaction evidence="1">
        <text>Thiol-dependent hydrolysis of ester, thioester, amide, peptide and isopeptide bonds formed by the C-terminal Gly of ubiquitin (a 76-residue protein attached to proteins as an intracellular targeting signal).</text>
        <dbReference type="EC" id="3.4.19.12"/>
    </reaction>
</comment>
<dbReference type="GO" id="GO:0004843">
    <property type="term" value="F:cysteine-type deubiquitinase activity"/>
    <property type="evidence" value="ECO:0007669"/>
    <property type="project" value="UniProtKB-EC"/>
</dbReference>
<reference evidence="9 10" key="2">
    <citation type="submission" date="2018-11" db="EMBL/GenBank/DDBJ databases">
        <authorList>
            <consortium name="Pathogen Informatics"/>
        </authorList>
    </citation>
    <scope>NUCLEOTIDE SEQUENCE [LARGE SCALE GENOMIC DNA]</scope>
    <source>
        <strain evidence="9 10">NST_G2</strain>
    </source>
</reference>
<name>A0A183TPF9_SCHSO</name>
<evidence type="ECO:0000256" key="2">
    <source>
        <dbReference type="ARBA" id="ARBA00009085"/>
    </source>
</evidence>
<dbReference type="PROSITE" id="PS50235">
    <property type="entry name" value="USP_3"/>
    <property type="match status" value="1"/>
</dbReference>
<sequence length="401" mass="45170">MSEIRALIRFNRAFAEDGDKLRSNLLVGTDVIFIPESLWDLFCKCYGCYPADTSIFKRSTVKASTGKLSLDLYPSHIRLVEKNKNGPEIEETFCNAETIGIQAPYRGQKCESKNEKRAQITSAAFLGWNKTLIYEISGSNRSIDSLDRNRLSYTVQSSSSYGKFGSQPQGVVGLHNLGNTCFMNSALQCTSNIPELTDFFLLDKYKPDLNHVSRLGSKGVIAECFAALIKRLWSTGSAGSAISPRDLKISIGQYAPQFVGYQQHDAHELMMFLLDFLHEDLNRVKQKPYIELNDADGRPDEVSNSTSLFMPLFTILKLHVYNVMVESCALRPSLFAFGNNSCAEFYPFRVIRPGIMSTTVMLYRSSMDILLYSHLFGADAGVNTFQNFFFPFLKDEYFLPV</sequence>
<dbReference type="Pfam" id="PF00443">
    <property type="entry name" value="UCH"/>
    <property type="match status" value="1"/>
</dbReference>
<dbReference type="Proteomes" id="UP000275846">
    <property type="component" value="Unassembled WGS sequence"/>
</dbReference>
<dbReference type="EC" id="3.4.19.12" evidence="3"/>
<dbReference type="InterPro" id="IPR038765">
    <property type="entry name" value="Papain-like_cys_pep_sf"/>
</dbReference>
<keyword evidence="5" id="KW-0833">Ubl conjugation pathway</keyword>
<gene>
    <name evidence="9" type="ORF">SSLN_LOCUS18357</name>
</gene>
<organism evidence="11">
    <name type="scientific">Schistocephalus solidus</name>
    <name type="common">Tapeworm</name>
    <dbReference type="NCBI Taxonomy" id="70667"/>
    <lineage>
        <taxon>Eukaryota</taxon>
        <taxon>Metazoa</taxon>
        <taxon>Spiralia</taxon>
        <taxon>Lophotrochozoa</taxon>
        <taxon>Platyhelminthes</taxon>
        <taxon>Cestoda</taxon>
        <taxon>Eucestoda</taxon>
        <taxon>Diphyllobothriidea</taxon>
        <taxon>Diphyllobothriidae</taxon>
        <taxon>Schistocephalus</taxon>
    </lineage>
</organism>
<dbReference type="OrthoDB" id="265776at2759"/>
<evidence type="ECO:0000256" key="3">
    <source>
        <dbReference type="ARBA" id="ARBA00012759"/>
    </source>
</evidence>
<evidence type="ECO:0000259" key="8">
    <source>
        <dbReference type="PROSITE" id="PS50235"/>
    </source>
</evidence>
<keyword evidence="4" id="KW-0645">Protease</keyword>
<evidence type="ECO:0000256" key="4">
    <source>
        <dbReference type="ARBA" id="ARBA00022670"/>
    </source>
</evidence>
<dbReference type="PROSITE" id="PS00972">
    <property type="entry name" value="USP_1"/>
    <property type="match status" value="1"/>
</dbReference>
<evidence type="ECO:0000256" key="7">
    <source>
        <dbReference type="ARBA" id="ARBA00022807"/>
    </source>
</evidence>
<dbReference type="AlphaFoldDB" id="A0A183TPF9"/>
<dbReference type="SUPFAM" id="SSF143791">
    <property type="entry name" value="DUSP-like"/>
    <property type="match status" value="1"/>
</dbReference>
<reference evidence="11" key="1">
    <citation type="submission" date="2016-06" db="UniProtKB">
        <authorList>
            <consortium name="WormBaseParasite"/>
        </authorList>
    </citation>
    <scope>IDENTIFICATION</scope>
</reference>